<evidence type="ECO:0000256" key="5">
    <source>
        <dbReference type="ARBA" id="ARBA00023002"/>
    </source>
</evidence>
<reference evidence="9 10" key="1">
    <citation type="submission" date="2019-01" db="EMBL/GenBank/DDBJ databases">
        <title>Draft genome sequences of the type strains of six Macrococcus species.</title>
        <authorList>
            <person name="Mazhar S."/>
            <person name="Altermann E."/>
            <person name="Hill C."/>
            <person name="Mcauliffe O."/>
        </authorList>
    </citation>
    <scope>NUCLEOTIDE SEQUENCE [LARGE SCALE GENOMIC DNA]</scope>
    <source>
        <strain evidence="9 10">CCM4815</strain>
    </source>
</reference>
<evidence type="ECO:0000256" key="4">
    <source>
        <dbReference type="ARBA" id="ARBA00016110"/>
    </source>
</evidence>
<keyword evidence="10" id="KW-1185">Reference proteome</keyword>
<proteinExistence type="inferred from homology"/>
<dbReference type="Pfam" id="PF13561">
    <property type="entry name" value="adh_short_C2"/>
    <property type="match status" value="1"/>
</dbReference>
<evidence type="ECO:0000256" key="7">
    <source>
        <dbReference type="ARBA" id="ARBA00031758"/>
    </source>
</evidence>
<dbReference type="InterPro" id="IPR002347">
    <property type="entry name" value="SDR_fam"/>
</dbReference>
<dbReference type="PRINTS" id="PR00080">
    <property type="entry name" value="SDRFAMILY"/>
</dbReference>
<dbReference type="EC" id="1.1.1.304" evidence="3"/>
<comment type="catalytic activity">
    <reaction evidence="8">
        <text>(S)-acetoin + NAD(+) = diacetyl + NADH + H(+)</text>
        <dbReference type="Rhea" id="RHEA:27286"/>
        <dbReference type="ChEBI" id="CHEBI:15378"/>
        <dbReference type="ChEBI" id="CHEBI:15687"/>
        <dbReference type="ChEBI" id="CHEBI:16583"/>
        <dbReference type="ChEBI" id="CHEBI:57540"/>
        <dbReference type="ChEBI" id="CHEBI:57945"/>
        <dbReference type="EC" id="1.1.1.304"/>
    </reaction>
</comment>
<protein>
    <recommendedName>
        <fullName evidence="4">Diacetyl reductase [(S)-acetoin forming]</fullName>
        <ecNumber evidence="3">1.1.1.304</ecNumber>
    </recommendedName>
    <alternativeName>
        <fullName evidence="6">Acetoin(diacetyl) reductase</fullName>
    </alternativeName>
    <alternativeName>
        <fullName evidence="7">Meso-2,3-butanediol dehydrogenase</fullName>
    </alternativeName>
</protein>
<sequence>MEREDGWMRLNNKVVLITGAAGGQGRKEALLSAAEGGIVIATDVNVQALETLEAELLQVSDKGHMTMIHDISKEIDWQRIMSEIKERFGRIDVLINNAGIIGKVESYHNTTIEEFRRVMETNVWGTYLGMRTVVLAMKEQQSGSIINVSSIASMVGLGLSPYGASKGAVRSMTKSAAGDFAKYNVRVNAVLPGFIETEMIKDQLEQEQVHNWYMDKTPLRRIGSTDDVAPAVVFLASDESQFITGSEIVIDGGVTAI</sequence>
<dbReference type="GO" id="GO:0052588">
    <property type="term" value="F:diacetyl reductase ((S)-acetoin forming) (NAD+) activity"/>
    <property type="evidence" value="ECO:0007669"/>
    <property type="project" value="UniProtKB-EC"/>
</dbReference>
<organism evidence="9 10">
    <name type="scientific">Macrococcus lamae</name>
    <dbReference type="NCBI Taxonomy" id="198484"/>
    <lineage>
        <taxon>Bacteria</taxon>
        <taxon>Bacillati</taxon>
        <taxon>Bacillota</taxon>
        <taxon>Bacilli</taxon>
        <taxon>Bacillales</taxon>
        <taxon>Staphylococcaceae</taxon>
        <taxon>Macrococcus</taxon>
    </lineage>
</organism>
<dbReference type="Gene3D" id="3.40.50.720">
    <property type="entry name" value="NAD(P)-binding Rossmann-like Domain"/>
    <property type="match status" value="1"/>
</dbReference>
<gene>
    <name evidence="9" type="ORF">ERX29_03160</name>
</gene>
<dbReference type="InterPro" id="IPR020904">
    <property type="entry name" value="Sc_DH/Rdtase_CS"/>
</dbReference>
<accession>A0A4R6BWP2</accession>
<evidence type="ECO:0000313" key="10">
    <source>
        <dbReference type="Proteomes" id="UP000294802"/>
    </source>
</evidence>
<comment type="caution">
    <text evidence="9">The sequence shown here is derived from an EMBL/GenBank/DDBJ whole genome shotgun (WGS) entry which is preliminary data.</text>
</comment>
<dbReference type="OrthoDB" id="9803333at2"/>
<evidence type="ECO:0000256" key="2">
    <source>
        <dbReference type="ARBA" id="ARBA00006484"/>
    </source>
</evidence>
<dbReference type="Proteomes" id="UP000294802">
    <property type="component" value="Unassembled WGS sequence"/>
</dbReference>
<evidence type="ECO:0000313" key="9">
    <source>
        <dbReference type="EMBL" id="TDM12623.1"/>
    </source>
</evidence>
<name>A0A4R6BWP2_9STAP</name>
<dbReference type="AlphaFoldDB" id="A0A4R6BWP2"/>
<comment type="similarity">
    <text evidence="2">Belongs to the short-chain dehydrogenases/reductases (SDR) family.</text>
</comment>
<dbReference type="FunFam" id="3.40.50.720:FF:000084">
    <property type="entry name" value="Short-chain dehydrogenase reductase"/>
    <property type="match status" value="1"/>
</dbReference>
<dbReference type="PROSITE" id="PS00061">
    <property type="entry name" value="ADH_SHORT"/>
    <property type="match status" value="1"/>
</dbReference>
<evidence type="ECO:0000256" key="3">
    <source>
        <dbReference type="ARBA" id="ARBA00012848"/>
    </source>
</evidence>
<dbReference type="NCBIfam" id="NF005559">
    <property type="entry name" value="PRK07231.1"/>
    <property type="match status" value="1"/>
</dbReference>
<dbReference type="GO" id="GO:0008206">
    <property type="term" value="P:bile acid metabolic process"/>
    <property type="evidence" value="ECO:0007669"/>
    <property type="project" value="UniProtKB-ARBA"/>
</dbReference>
<dbReference type="InterPro" id="IPR036291">
    <property type="entry name" value="NAD(P)-bd_dom_sf"/>
</dbReference>
<dbReference type="SUPFAM" id="SSF51735">
    <property type="entry name" value="NAD(P)-binding Rossmann-fold domains"/>
    <property type="match status" value="1"/>
</dbReference>
<dbReference type="PANTHER" id="PTHR42760">
    <property type="entry name" value="SHORT-CHAIN DEHYDROGENASES/REDUCTASES FAMILY MEMBER"/>
    <property type="match status" value="1"/>
</dbReference>
<evidence type="ECO:0000256" key="8">
    <source>
        <dbReference type="ARBA" id="ARBA00047315"/>
    </source>
</evidence>
<dbReference type="EMBL" id="SCWB01000003">
    <property type="protein sequence ID" value="TDM12623.1"/>
    <property type="molecule type" value="Genomic_DNA"/>
</dbReference>
<evidence type="ECO:0000256" key="6">
    <source>
        <dbReference type="ARBA" id="ARBA00029989"/>
    </source>
</evidence>
<evidence type="ECO:0000256" key="1">
    <source>
        <dbReference type="ARBA" id="ARBA00003200"/>
    </source>
</evidence>
<dbReference type="PRINTS" id="PR00081">
    <property type="entry name" value="GDHRDH"/>
</dbReference>
<comment type="function">
    <text evidence="1">Catalyzes the irreversible reduction of 2,3-butanediol to (S)-acetoin in the presence of NADH.</text>
</comment>
<keyword evidence="5 9" id="KW-0560">Oxidoreductase</keyword>